<dbReference type="EMBL" id="PZQS01000010">
    <property type="protein sequence ID" value="PVD24015.1"/>
    <property type="molecule type" value="Genomic_DNA"/>
</dbReference>
<protein>
    <recommendedName>
        <fullName evidence="4">AIG1-type G domain-containing protein</fullName>
    </recommendedName>
</protein>
<evidence type="ECO:0000313" key="5">
    <source>
        <dbReference type="EMBL" id="PVD24015.1"/>
    </source>
</evidence>
<evidence type="ECO:0000256" key="3">
    <source>
        <dbReference type="SAM" id="Phobius"/>
    </source>
</evidence>
<keyword evidence="6" id="KW-1185">Reference proteome</keyword>
<gene>
    <name evidence="5" type="ORF">C0Q70_17292</name>
</gene>
<proteinExistence type="inferred from homology"/>
<evidence type="ECO:0000256" key="2">
    <source>
        <dbReference type="ARBA" id="ARBA00022741"/>
    </source>
</evidence>
<sequence length="144" mass="16048">MPTGEMQKALEEKLRQGSALNDVLRSLNNRYCVVSNKGSSEDLKIHSNVILNMVQNLMEENNGAFFTNGVIVKCNKIVQKFVQKRERAEGLSREEAELQTMQAIAAGTELSEFYKTLLTMMIAVFLPVIGAFILTTTVLLCSVM</sequence>
<dbReference type="Proteomes" id="UP000245119">
    <property type="component" value="Linkage Group LG10"/>
</dbReference>
<dbReference type="Pfam" id="PF04548">
    <property type="entry name" value="AIG1"/>
    <property type="match status" value="1"/>
</dbReference>
<evidence type="ECO:0000259" key="4">
    <source>
        <dbReference type="Pfam" id="PF04548"/>
    </source>
</evidence>
<keyword evidence="3" id="KW-0812">Transmembrane</keyword>
<keyword evidence="3" id="KW-0472">Membrane</keyword>
<feature type="domain" description="AIG1-type G" evidence="4">
    <location>
        <begin position="9"/>
        <end position="79"/>
    </location>
</feature>
<dbReference type="OrthoDB" id="10061751at2759"/>
<dbReference type="InterPro" id="IPR006703">
    <property type="entry name" value="G_AIG1"/>
</dbReference>
<dbReference type="AlphaFoldDB" id="A0A2T7NS63"/>
<evidence type="ECO:0000313" key="6">
    <source>
        <dbReference type="Proteomes" id="UP000245119"/>
    </source>
</evidence>
<keyword evidence="2" id="KW-0547">Nucleotide-binding</keyword>
<dbReference type="InterPro" id="IPR027417">
    <property type="entry name" value="P-loop_NTPase"/>
</dbReference>
<dbReference type="Gene3D" id="3.40.50.300">
    <property type="entry name" value="P-loop containing nucleotide triphosphate hydrolases"/>
    <property type="match status" value="1"/>
</dbReference>
<evidence type="ECO:0000256" key="1">
    <source>
        <dbReference type="ARBA" id="ARBA00008535"/>
    </source>
</evidence>
<accession>A0A2T7NS63</accession>
<dbReference type="GO" id="GO:0005525">
    <property type="term" value="F:GTP binding"/>
    <property type="evidence" value="ECO:0007669"/>
    <property type="project" value="InterPro"/>
</dbReference>
<organism evidence="5 6">
    <name type="scientific">Pomacea canaliculata</name>
    <name type="common">Golden apple snail</name>
    <dbReference type="NCBI Taxonomy" id="400727"/>
    <lineage>
        <taxon>Eukaryota</taxon>
        <taxon>Metazoa</taxon>
        <taxon>Spiralia</taxon>
        <taxon>Lophotrochozoa</taxon>
        <taxon>Mollusca</taxon>
        <taxon>Gastropoda</taxon>
        <taxon>Caenogastropoda</taxon>
        <taxon>Architaenioglossa</taxon>
        <taxon>Ampullarioidea</taxon>
        <taxon>Ampullariidae</taxon>
        <taxon>Pomacea</taxon>
    </lineage>
</organism>
<comment type="caution">
    <text evidence="5">The sequence shown here is derived from an EMBL/GenBank/DDBJ whole genome shotgun (WGS) entry which is preliminary data.</text>
</comment>
<feature type="transmembrane region" description="Helical" evidence="3">
    <location>
        <begin position="117"/>
        <end position="141"/>
    </location>
</feature>
<name>A0A2T7NS63_POMCA</name>
<comment type="similarity">
    <text evidence="1">Belongs to the TRAFAC class TrmE-Era-EngA-EngB-Septin-like GTPase superfamily. AIG1/Toc34/Toc159-like paraseptin GTPase family. IAN subfamily.</text>
</comment>
<keyword evidence="3" id="KW-1133">Transmembrane helix</keyword>
<reference evidence="5 6" key="1">
    <citation type="submission" date="2018-04" db="EMBL/GenBank/DDBJ databases">
        <title>The genome of golden apple snail Pomacea canaliculata provides insight into stress tolerance and invasive adaptation.</title>
        <authorList>
            <person name="Liu C."/>
            <person name="Liu B."/>
            <person name="Ren Y."/>
            <person name="Zhang Y."/>
            <person name="Wang H."/>
            <person name="Li S."/>
            <person name="Jiang F."/>
            <person name="Yin L."/>
            <person name="Zhang G."/>
            <person name="Qian W."/>
            <person name="Fan W."/>
        </authorList>
    </citation>
    <scope>NUCLEOTIDE SEQUENCE [LARGE SCALE GENOMIC DNA]</scope>
    <source>
        <strain evidence="5">SZHN2017</strain>
        <tissue evidence="5">Muscle</tissue>
    </source>
</reference>